<accession>A0A1H1GAU6</accession>
<dbReference type="EMBL" id="FNKD01000005">
    <property type="protein sequence ID" value="SDR10364.1"/>
    <property type="molecule type" value="Genomic_DNA"/>
</dbReference>
<dbReference type="NCBIfam" id="NF040521">
    <property type="entry name" value="C45_proenzyme"/>
    <property type="match status" value="1"/>
</dbReference>
<keyword evidence="2" id="KW-0378">Hydrolase</keyword>
<dbReference type="PANTHER" id="PTHR34180:SF1">
    <property type="entry name" value="BETA-ALANYL-DOPAMINE_CARCININE HYDROLASE"/>
    <property type="match status" value="1"/>
</dbReference>
<evidence type="ECO:0000313" key="2">
    <source>
        <dbReference type="EMBL" id="SDR10364.1"/>
    </source>
</evidence>
<dbReference type="Pfam" id="PF03417">
    <property type="entry name" value="AAT"/>
    <property type="match status" value="1"/>
</dbReference>
<dbReference type="STRING" id="553311.SAMN05216231_3613"/>
<dbReference type="Proteomes" id="UP000199444">
    <property type="component" value="Unassembled WGS sequence"/>
</dbReference>
<dbReference type="Gene3D" id="3.60.60.10">
    <property type="entry name" value="Penicillin V Acylase, Chain A"/>
    <property type="match status" value="1"/>
</dbReference>
<dbReference type="AlphaFoldDB" id="A0A1H1GAU6"/>
<dbReference type="InterPro" id="IPR029055">
    <property type="entry name" value="Ntn_hydrolases_N"/>
</dbReference>
<feature type="domain" description="Peptidase C45 hydrolase" evidence="1">
    <location>
        <begin position="110"/>
        <end position="317"/>
    </location>
</feature>
<name>A0A1H1GAU6_9BACI</name>
<reference evidence="2 3" key="1">
    <citation type="submission" date="2016-10" db="EMBL/GenBank/DDBJ databases">
        <authorList>
            <person name="de Groot N.N."/>
        </authorList>
    </citation>
    <scope>NUCLEOTIDE SEQUENCE [LARGE SCALE GENOMIC DNA]</scope>
    <source>
        <strain evidence="2 3">CGMCC 1.10449</strain>
    </source>
</reference>
<dbReference type="GO" id="GO:0016787">
    <property type="term" value="F:hydrolase activity"/>
    <property type="evidence" value="ECO:0007669"/>
    <property type="project" value="UniProtKB-KW"/>
</dbReference>
<evidence type="ECO:0000259" key="1">
    <source>
        <dbReference type="Pfam" id="PF03417"/>
    </source>
</evidence>
<dbReference type="InterPro" id="IPR005079">
    <property type="entry name" value="Peptidase_C45_hydrolase"/>
</dbReference>
<organism evidence="2 3">
    <name type="scientific">Virgibacillus salinus</name>
    <dbReference type="NCBI Taxonomy" id="553311"/>
    <lineage>
        <taxon>Bacteria</taxon>
        <taxon>Bacillati</taxon>
        <taxon>Bacillota</taxon>
        <taxon>Bacilli</taxon>
        <taxon>Bacillales</taxon>
        <taxon>Bacillaceae</taxon>
        <taxon>Virgibacillus</taxon>
    </lineage>
</organism>
<keyword evidence="3" id="KW-1185">Reference proteome</keyword>
<dbReference type="SUPFAM" id="SSF56235">
    <property type="entry name" value="N-terminal nucleophile aminohydrolases (Ntn hydrolases)"/>
    <property type="match status" value="1"/>
</dbReference>
<dbReference type="InterPro" id="IPR047794">
    <property type="entry name" value="C45_proenzyme-like"/>
</dbReference>
<sequence length="356" mass="41198">MIGALFLKKIYSDILQFKGTHYDFGHRQGELLKNTLTVKNRKKQWRVRKPRFIIDINEVKQAIKRFAPGVWDELVGMQDALEWDMQDILQDFGGYRLEYVKSGCSIFTGNDYMIRNYDYHPKTYEGRYTIFQPSDHGYAVIGPSQRITGRMDGMNEKGLALGYNFMHRKKPGDGFICNMIGRLILESCADVNQAVSMLKEIPHRHSFSYIVLDKSEKTFVVEATPRGVEVRQSNICTNHFEVIKDENRHHLDDSYKRMDAIRAQQQTATDAYKAFRMLNDTDKGVFSNQYKNWSGTIHTAAYFPKDLKAWFALGGDREPVVFDFAAWLSGEKITTKRILGEVDTDLPFVHMDENAR</sequence>
<evidence type="ECO:0000313" key="3">
    <source>
        <dbReference type="Proteomes" id="UP000199444"/>
    </source>
</evidence>
<protein>
    <submittedName>
        <fullName evidence="2">Predicted choloylglycine hydrolase</fullName>
    </submittedName>
</protein>
<dbReference type="CDD" id="cd01935">
    <property type="entry name" value="Ntn_CGH_like"/>
    <property type="match status" value="1"/>
</dbReference>
<proteinExistence type="predicted"/>
<dbReference type="InterPro" id="IPR047801">
    <property type="entry name" value="Peptidase_C45"/>
</dbReference>
<dbReference type="PANTHER" id="PTHR34180">
    <property type="entry name" value="PEPTIDASE C45"/>
    <property type="match status" value="1"/>
</dbReference>
<gene>
    <name evidence="2" type="ORF">SAMN05216231_3613</name>
</gene>